<dbReference type="AlphaFoldDB" id="A0A9N8F2S5"/>
<protein>
    <submittedName>
        <fullName evidence="2">Uncharacterized protein</fullName>
    </submittedName>
</protein>
<feature type="compositionally biased region" description="Acidic residues" evidence="1">
    <location>
        <begin position="10"/>
        <end position="21"/>
    </location>
</feature>
<feature type="region of interest" description="Disordered" evidence="1">
    <location>
        <begin position="1"/>
        <end position="193"/>
    </location>
</feature>
<dbReference type="EMBL" id="CAICTM010002559">
    <property type="protein sequence ID" value="CAB9529619.1"/>
    <property type="molecule type" value="Genomic_DNA"/>
</dbReference>
<name>A0A9N8F2S5_9STRA</name>
<feature type="compositionally biased region" description="Basic and acidic residues" evidence="1">
    <location>
        <begin position="122"/>
        <end position="149"/>
    </location>
</feature>
<comment type="caution">
    <text evidence="2">The sequence shown here is derived from an EMBL/GenBank/DDBJ whole genome shotgun (WGS) entry which is preliminary data.</text>
</comment>
<feature type="compositionally biased region" description="Acidic residues" evidence="1">
    <location>
        <begin position="71"/>
        <end position="90"/>
    </location>
</feature>
<accession>A0A9N8F2S5</accession>
<dbReference type="Proteomes" id="UP001153069">
    <property type="component" value="Unassembled WGS sequence"/>
</dbReference>
<feature type="compositionally biased region" description="Basic and acidic residues" evidence="1">
    <location>
        <begin position="42"/>
        <end position="70"/>
    </location>
</feature>
<proteinExistence type="predicted"/>
<sequence length="193" mass="21144">MSVGTPAEPDFGEDLGYDDAEPDFRGGGGGGMDDSQMDDAADQERQQRLAERANKQKNMLERLRKAKEEQEQPEEGSLDGLETAEEPEPEPEVKPRSRRRASIGIPKKFSMSTNNFASFDPDEGKKDDRKKDDRKKDMKRGAGKPERTGKTPARAKSSESGVTAGSGPTRGGRARAADTDRRMRGSMLDRIGG</sequence>
<organism evidence="2 3">
    <name type="scientific">Seminavis robusta</name>
    <dbReference type="NCBI Taxonomy" id="568900"/>
    <lineage>
        <taxon>Eukaryota</taxon>
        <taxon>Sar</taxon>
        <taxon>Stramenopiles</taxon>
        <taxon>Ochrophyta</taxon>
        <taxon>Bacillariophyta</taxon>
        <taxon>Bacillariophyceae</taxon>
        <taxon>Bacillariophycidae</taxon>
        <taxon>Naviculales</taxon>
        <taxon>Naviculaceae</taxon>
        <taxon>Seminavis</taxon>
    </lineage>
</organism>
<keyword evidence="3" id="KW-1185">Reference proteome</keyword>
<evidence type="ECO:0000256" key="1">
    <source>
        <dbReference type="SAM" id="MobiDB-lite"/>
    </source>
</evidence>
<gene>
    <name evidence="2" type="ORF">SEMRO_2561_G331320.1</name>
</gene>
<evidence type="ECO:0000313" key="2">
    <source>
        <dbReference type="EMBL" id="CAB9529619.1"/>
    </source>
</evidence>
<reference evidence="2" key="1">
    <citation type="submission" date="2020-06" db="EMBL/GenBank/DDBJ databases">
        <authorList>
            <consortium name="Plant Systems Biology data submission"/>
        </authorList>
    </citation>
    <scope>NUCLEOTIDE SEQUENCE</scope>
    <source>
        <strain evidence="2">D6</strain>
    </source>
</reference>
<evidence type="ECO:0000313" key="3">
    <source>
        <dbReference type="Proteomes" id="UP001153069"/>
    </source>
</evidence>